<reference evidence="2 3" key="1">
    <citation type="submission" date="2024-09" db="EMBL/GenBank/DDBJ databases">
        <title>A chromosome-level genome assembly of Gray's grenadier anchovy, Coilia grayii.</title>
        <authorList>
            <person name="Fu Z."/>
        </authorList>
    </citation>
    <scope>NUCLEOTIDE SEQUENCE [LARGE SCALE GENOMIC DNA]</scope>
    <source>
        <strain evidence="2">G4</strain>
        <tissue evidence="2">Muscle</tissue>
    </source>
</reference>
<dbReference type="PANTHER" id="PTHR33104:SF2">
    <property type="entry name" value="CXC3 LIKE CYSTEINE CLUSTER DOMAIN-CONTAINING PROTEIN"/>
    <property type="match status" value="1"/>
</dbReference>
<name>A0ABD1K9H8_9TELE</name>
<accession>A0ABD1K9H8</accession>
<keyword evidence="3" id="KW-1185">Reference proteome</keyword>
<evidence type="ECO:0000256" key="1">
    <source>
        <dbReference type="SAM" id="MobiDB-lite"/>
    </source>
</evidence>
<dbReference type="PANTHER" id="PTHR33104">
    <property type="entry name" value="SI:DKEY-29D5.2"/>
    <property type="match status" value="1"/>
</dbReference>
<dbReference type="Pfam" id="PF18758">
    <property type="entry name" value="KDZ"/>
    <property type="match status" value="1"/>
</dbReference>
<dbReference type="InterPro" id="IPR040521">
    <property type="entry name" value="KDZ"/>
</dbReference>
<protein>
    <submittedName>
        <fullName evidence="2">Uncharacterized protein</fullName>
    </submittedName>
</protein>
<feature type="compositionally biased region" description="Acidic residues" evidence="1">
    <location>
        <begin position="251"/>
        <end position="278"/>
    </location>
</feature>
<evidence type="ECO:0000313" key="3">
    <source>
        <dbReference type="Proteomes" id="UP001591681"/>
    </source>
</evidence>
<proteinExistence type="predicted"/>
<evidence type="ECO:0000313" key="2">
    <source>
        <dbReference type="EMBL" id="KAL2095802.1"/>
    </source>
</evidence>
<sequence>MYRGEIFAYPLFLQKELASKTNCQFFCTDIMCRYWPYLEKVVKALPDLKNLVQMKPFLSVMHAKGHSTKCEVQWGGKNQAGAGTTLGEEVEQVNSYMSRVALTTKYMSKSAPDDLRTDDSVGLQHLIEGLFLGIQQKKKELYRVADHDTTLGLKKRVFDQVMLLDRLTEEETILVVEMKQHWNSLLKICRALKDQATVLSDDLGVHSYPSGLLHQAYHGLHSAVLEHLEKLKTDLVVVKETYQNMVVCQDETAELEDDPEDEDVFDDDDDDNDDDDAM</sequence>
<organism evidence="2 3">
    <name type="scientific">Coilia grayii</name>
    <name type="common">Gray's grenadier anchovy</name>
    <dbReference type="NCBI Taxonomy" id="363190"/>
    <lineage>
        <taxon>Eukaryota</taxon>
        <taxon>Metazoa</taxon>
        <taxon>Chordata</taxon>
        <taxon>Craniata</taxon>
        <taxon>Vertebrata</taxon>
        <taxon>Euteleostomi</taxon>
        <taxon>Actinopterygii</taxon>
        <taxon>Neopterygii</taxon>
        <taxon>Teleostei</taxon>
        <taxon>Clupei</taxon>
        <taxon>Clupeiformes</taxon>
        <taxon>Clupeoidei</taxon>
        <taxon>Engraulidae</taxon>
        <taxon>Coilinae</taxon>
        <taxon>Coilia</taxon>
    </lineage>
</organism>
<gene>
    <name evidence="2" type="ORF">ACEWY4_007950</name>
</gene>
<comment type="caution">
    <text evidence="2">The sequence shown here is derived from an EMBL/GenBank/DDBJ whole genome shotgun (WGS) entry which is preliminary data.</text>
</comment>
<dbReference type="EMBL" id="JBHFQA010000007">
    <property type="protein sequence ID" value="KAL2095802.1"/>
    <property type="molecule type" value="Genomic_DNA"/>
</dbReference>
<dbReference type="AlphaFoldDB" id="A0ABD1K9H8"/>
<dbReference type="Proteomes" id="UP001591681">
    <property type="component" value="Unassembled WGS sequence"/>
</dbReference>
<feature type="region of interest" description="Disordered" evidence="1">
    <location>
        <begin position="250"/>
        <end position="278"/>
    </location>
</feature>